<dbReference type="InterPro" id="IPR004107">
    <property type="entry name" value="Integrase_SAM-like_N"/>
</dbReference>
<comment type="caution">
    <text evidence="5">The sequence shown here is derived from an EMBL/GenBank/DDBJ whole genome shotgun (WGS) entry which is preliminary data.</text>
</comment>
<dbReference type="InterPro" id="IPR028259">
    <property type="entry name" value="AP2-like_int_N"/>
</dbReference>
<dbReference type="Pfam" id="PF14657">
    <property type="entry name" value="Arm-DNA-bind_4"/>
    <property type="match status" value="1"/>
</dbReference>
<protein>
    <recommendedName>
        <fullName evidence="4">Tyr recombinase domain-containing protein</fullName>
    </recommendedName>
</protein>
<evidence type="ECO:0000313" key="6">
    <source>
        <dbReference type="Proteomes" id="UP000278327"/>
    </source>
</evidence>
<dbReference type="Gene3D" id="1.10.443.10">
    <property type="entry name" value="Intergrase catalytic core"/>
    <property type="match status" value="1"/>
</dbReference>
<keyword evidence="1" id="KW-0229">DNA integration</keyword>
<dbReference type="Pfam" id="PF14659">
    <property type="entry name" value="Phage_int_SAM_3"/>
    <property type="match status" value="1"/>
</dbReference>
<dbReference type="InterPro" id="IPR002104">
    <property type="entry name" value="Integrase_catalytic"/>
</dbReference>
<accession>A0A3N0AZJ1</accession>
<name>A0A3N0AZJ1_9ACTN</name>
<dbReference type="RefSeq" id="WP_117284783.1">
    <property type="nucleotide sequence ID" value="NZ_JAMTCE010000001.1"/>
</dbReference>
<dbReference type="AlphaFoldDB" id="A0A3N0AZJ1"/>
<dbReference type="InterPro" id="IPR010998">
    <property type="entry name" value="Integrase_recombinase_N"/>
</dbReference>
<dbReference type="EMBL" id="QICA01000001">
    <property type="protein sequence ID" value="RNL39994.1"/>
    <property type="molecule type" value="Genomic_DNA"/>
</dbReference>
<dbReference type="Proteomes" id="UP000278327">
    <property type="component" value="Unassembled WGS sequence"/>
</dbReference>
<dbReference type="Gene3D" id="1.10.150.130">
    <property type="match status" value="1"/>
</dbReference>
<dbReference type="GO" id="GO:0003677">
    <property type="term" value="F:DNA binding"/>
    <property type="evidence" value="ECO:0007669"/>
    <property type="project" value="UniProtKB-KW"/>
</dbReference>
<evidence type="ECO:0000259" key="4">
    <source>
        <dbReference type="PROSITE" id="PS51898"/>
    </source>
</evidence>
<dbReference type="InterPro" id="IPR011010">
    <property type="entry name" value="DNA_brk_join_enz"/>
</dbReference>
<organism evidence="5 6">
    <name type="scientific">Adlercreutzia equolifaciens subsp. celatus DSM 18785</name>
    <dbReference type="NCBI Taxonomy" id="1121021"/>
    <lineage>
        <taxon>Bacteria</taxon>
        <taxon>Bacillati</taxon>
        <taxon>Actinomycetota</taxon>
        <taxon>Coriobacteriia</taxon>
        <taxon>Eggerthellales</taxon>
        <taxon>Eggerthellaceae</taxon>
        <taxon>Adlercreutzia</taxon>
    </lineage>
</organism>
<dbReference type="SUPFAM" id="SSF56349">
    <property type="entry name" value="DNA breaking-rejoining enzymes"/>
    <property type="match status" value="1"/>
</dbReference>
<keyword evidence="2" id="KW-0238">DNA-binding</keyword>
<dbReference type="GO" id="GO:0015074">
    <property type="term" value="P:DNA integration"/>
    <property type="evidence" value="ECO:0007669"/>
    <property type="project" value="UniProtKB-KW"/>
</dbReference>
<gene>
    <name evidence="5" type="ORF">DMP10_00005</name>
</gene>
<sequence>MTARREKNGTYTSQFWYEDIYGKRRHKCKRGFATEEEADAFEEAFLRKARGSMEMKLADFVDVYLEDVKADLRECTLRTRLYIINDKIIPELGCKRMKDIETVDIIQWQNKMLSHRRPNGSPYSETYLRTINSALGAIFSHAAAYYDLSPNPMAKAPGLGSKKTREMKFWTKDQYLRFSEELDVEGVLFYAFEVLYWLGLRVGELLALVPEDINFKSSKLHVGHSFQRFNGRDVMLALM</sequence>
<dbReference type="InterPro" id="IPR013762">
    <property type="entry name" value="Integrase-like_cat_sf"/>
</dbReference>
<proteinExistence type="predicted"/>
<keyword evidence="6" id="KW-1185">Reference proteome</keyword>
<evidence type="ECO:0000256" key="2">
    <source>
        <dbReference type="ARBA" id="ARBA00023125"/>
    </source>
</evidence>
<dbReference type="PROSITE" id="PS51898">
    <property type="entry name" value="TYR_RECOMBINASE"/>
    <property type="match status" value="1"/>
</dbReference>
<feature type="domain" description="Tyr recombinase" evidence="4">
    <location>
        <begin position="165"/>
        <end position="239"/>
    </location>
</feature>
<dbReference type="GO" id="GO:0006310">
    <property type="term" value="P:DNA recombination"/>
    <property type="evidence" value="ECO:0007669"/>
    <property type="project" value="UniProtKB-KW"/>
</dbReference>
<evidence type="ECO:0000256" key="1">
    <source>
        <dbReference type="ARBA" id="ARBA00022908"/>
    </source>
</evidence>
<evidence type="ECO:0000313" key="5">
    <source>
        <dbReference type="EMBL" id="RNL39994.1"/>
    </source>
</evidence>
<reference evidence="5 6" key="1">
    <citation type="journal article" date="2019" name="Microbiol. Resour. Announc.">
        <title>Draft Genome Sequences of Type Strains of Gordonibacter faecihominis, Paraeggerthella hongkongensis, Parvibacter caecicola,Slackia equolifaciens, Slackia faecicanis, and Slackia isoflavoniconvertens.</title>
        <authorList>
            <person name="Danylec N."/>
            <person name="Stoll D.A."/>
            <person name="Dotsch A."/>
            <person name="Huch M."/>
        </authorList>
    </citation>
    <scope>NUCLEOTIDE SEQUENCE [LARGE SCALE GENOMIC DNA]</scope>
    <source>
        <strain evidence="5 6">DSM 18785</strain>
    </source>
</reference>
<evidence type="ECO:0000256" key="3">
    <source>
        <dbReference type="ARBA" id="ARBA00023172"/>
    </source>
</evidence>
<keyword evidence="3" id="KW-0233">DNA recombination</keyword>